<dbReference type="Pfam" id="PF08245">
    <property type="entry name" value="Mur_ligase_M"/>
    <property type="match status" value="1"/>
</dbReference>
<feature type="domain" description="Mur ligase central" evidence="13">
    <location>
        <begin position="39"/>
        <end position="261"/>
    </location>
</feature>
<dbReference type="GO" id="GO:0005524">
    <property type="term" value="F:ATP binding"/>
    <property type="evidence" value="ECO:0007669"/>
    <property type="project" value="UniProtKB-KW"/>
</dbReference>
<keyword evidence="4 11" id="KW-0436">Ligase</keyword>
<evidence type="ECO:0000256" key="7">
    <source>
        <dbReference type="ARBA" id="ARBA00022840"/>
    </source>
</evidence>
<dbReference type="Gene3D" id="3.90.190.20">
    <property type="entry name" value="Mur ligase, C-terminal domain"/>
    <property type="match status" value="1"/>
</dbReference>
<gene>
    <name evidence="14" type="ORF">HGMM_OP4C720</name>
</gene>
<dbReference type="GO" id="GO:0008841">
    <property type="term" value="F:dihydrofolate synthase activity"/>
    <property type="evidence" value="ECO:0007669"/>
    <property type="project" value="TreeGrafter"/>
</dbReference>
<keyword evidence="7 11" id="KW-0067">ATP-binding</keyword>
<evidence type="ECO:0000256" key="5">
    <source>
        <dbReference type="ARBA" id="ARBA00022723"/>
    </source>
</evidence>
<protein>
    <recommendedName>
        <fullName evidence="3">tetrahydrofolate synthase</fullName>
        <ecNumber evidence="3">6.3.2.17</ecNumber>
    </recommendedName>
    <alternativeName>
        <fullName evidence="9">Tetrahydrofolylpolyglutamate synthase</fullName>
    </alternativeName>
</protein>
<dbReference type="NCBIfam" id="TIGR01499">
    <property type="entry name" value="folC"/>
    <property type="match status" value="1"/>
</dbReference>
<evidence type="ECO:0000256" key="3">
    <source>
        <dbReference type="ARBA" id="ARBA00013025"/>
    </source>
</evidence>
<evidence type="ECO:0000313" key="14">
    <source>
        <dbReference type="EMBL" id="BAL60084.1"/>
    </source>
</evidence>
<dbReference type="EC" id="6.3.2.17" evidence="3"/>
<dbReference type="InterPro" id="IPR013221">
    <property type="entry name" value="Mur_ligase_cen"/>
</dbReference>
<comment type="catalytic activity">
    <reaction evidence="10">
        <text>(6S)-5,6,7,8-tetrahydrofolyl-(gamma-L-Glu)(n) + L-glutamate + ATP = (6S)-5,6,7,8-tetrahydrofolyl-(gamma-L-Glu)(n+1) + ADP + phosphate + H(+)</text>
        <dbReference type="Rhea" id="RHEA:10580"/>
        <dbReference type="Rhea" id="RHEA-COMP:14738"/>
        <dbReference type="Rhea" id="RHEA-COMP:14740"/>
        <dbReference type="ChEBI" id="CHEBI:15378"/>
        <dbReference type="ChEBI" id="CHEBI:29985"/>
        <dbReference type="ChEBI" id="CHEBI:30616"/>
        <dbReference type="ChEBI" id="CHEBI:43474"/>
        <dbReference type="ChEBI" id="CHEBI:141005"/>
        <dbReference type="ChEBI" id="CHEBI:456216"/>
        <dbReference type="EC" id="6.3.2.17"/>
    </reaction>
</comment>
<name>H5SU84_ACEAU</name>
<evidence type="ECO:0000256" key="11">
    <source>
        <dbReference type="PIRNR" id="PIRNR001563"/>
    </source>
</evidence>
<accession>H5SU84</accession>
<dbReference type="GO" id="GO:0004326">
    <property type="term" value="F:tetrahydrofolylpolyglutamate synthase activity"/>
    <property type="evidence" value="ECO:0007669"/>
    <property type="project" value="UniProtKB-EC"/>
</dbReference>
<dbReference type="GO" id="GO:0005737">
    <property type="term" value="C:cytoplasm"/>
    <property type="evidence" value="ECO:0007669"/>
    <property type="project" value="TreeGrafter"/>
</dbReference>
<comment type="similarity">
    <text evidence="2 11">Belongs to the folylpolyglutamate synthase family.</text>
</comment>
<evidence type="ECO:0000256" key="2">
    <source>
        <dbReference type="ARBA" id="ARBA00008276"/>
    </source>
</evidence>
<dbReference type="Pfam" id="PF02875">
    <property type="entry name" value="Mur_ligase_C"/>
    <property type="match status" value="1"/>
</dbReference>
<dbReference type="PIRSF" id="PIRSF001563">
    <property type="entry name" value="Folylpolyglu_synth"/>
    <property type="match status" value="1"/>
</dbReference>
<keyword evidence="5" id="KW-0479">Metal-binding</keyword>
<reference evidence="14" key="2">
    <citation type="journal article" date="2012" name="PLoS ONE">
        <title>A Deeply Branching Thermophilic Bacterium with an Ancient Acetyl-CoA Pathway Dominates a Subsurface Ecosystem.</title>
        <authorList>
            <person name="Takami H."/>
            <person name="Noguchi H."/>
            <person name="Takaki Y."/>
            <person name="Uchiyama I."/>
            <person name="Toyoda A."/>
            <person name="Nishi S."/>
            <person name="Chee G.-J."/>
            <person name="Arai W."/>
            <person name="Nunoura T."/>
            <person name="Itoh T."/>
            <person name="Hattori M."/>
            <person name="Takai K."/>
        </authorList>
    </citation>
    <scope>NUCLEOTIDE SEQUENCE</scope>
</reference>
<evidence type="ECO:0000259" key="13">
    <source>
        <dbReference type="Pfam" id="PF08245"/>
    </source>
</evidence>
<dbReference type="EMBL" id="AP011803">
    <property type="protein sequence ID" value="BAL60084.1"/>
    <property type="molecule type" value="Genomic_DNA"/>
</dbReference>
<evidence type="ECO:0000256" key="4">
    <source>
        <dbReference type="ARBA" id="ARBA00022598"/>
    </source>
</evidence>
<evidence type="ECO:0000259" key="12">
    <source>
        <dbReference type="Pfam" id="PF02875"/>
    </source>
</evidence>
<dbReference type="SUPFAM" id="SSF53244">
    <property type="entry name" value="MurD-like peptide ligases, peptide-binding domain"/>
    <property type="match status" value="1"/>
</dbReference>
<evidence type="ECO:0000256" key="8">
    <source>
        <dbReference type="ARBA" id="ARBA00022842"/>
    </source>
</evidence>
<organism evidence="14">
    <name type="scientific">Acetithermum autotrophicum</name>
    <dbReference type="NCBI Taxonomy" id="1446466"/>
    <lineage>
        <taxon>Bacteria</taxon>
        <taxon>Candidatus Bipolaricaulota</taxon>
        <taxon>Candidatus Acetithermum</taxon>
    </lineage>
</organism>
<dbReference type="GO" id="GO:0046872">
    <property type="term" value="F:metal ion binding"/>
    <property type="evidence" value="ECO:0007669"/>
    <property type="project" value="UniProtKB-KW"/>
</dbReference>
<dbReference type="InterPro" id="IPR036565">
    <property type="entry name" value="Mur-like_cat_sf"/>
</dbReference>
<evidence type="ECO:0000256" key="10">
    <source>
        <dbReference type="ARBA" id="ARBA00047493"/>
    </source>
</evidence>
<evidence type="ECO:0000256" key="9">
    <source>
        <dbReference type="ARBA" id="ARBA00030592"/>
    </source>
</evidence>
<evidence type="ECO:0000256" key="6">
    <source>
        <dbReference type="ARBA" id="ARBA00022741"/>
    </source>
</evidence>
<dbReference type="PROSITE" id="PS01011">
    <property type="entry name" value="FOLYLPOLYGLU_SYNT_1"/>
    <property type="match status" value="1"/>
</dbReference>
<keyword evidence="6 11" id="KW-0547">Nucleotide-binding</keyword>
<dbReference type="PANTHER" id="PTHR11136">
    <property type="entry name" value="FOLYLPOLYGLUTAMATE SYNTHASE-RELATED"/>
    <property type="match status" value="1"/>
</dbReference>
<dbReference type="InterPro" id="IPR001645">
    <property type="entry name" value="Folylpolyglutamate_synth"/>
</dbReference>
<dbReference type="PANTHER" id="PTHR11136:SF0">
    <property type="entry name" value="DIHYDROFOLATE SYNTHETASE-RELATED"/>
    <property type="match status" value="1"/>
</dbReference>
<evidence type="ECO:0000256" key="1">
    <source>
        <dbReference type="ARBA" id="ARBA00001946"/>
    </source>
</evidence>
<sequence>MTYEAMLQKLYNLKGIGLGLERVLSALGDPHKSFRAVRVAGTNGKGSVCAFLAQILQEAGFRVGLFTSPHLVHPEERIRINNREISREEFHAQFMRIWGVIEDLYDSASEQHARFFEVLTLMALDYFRAQKVDWAVIECGVGARTDATRVVSAPVAVLTNVELDHRESLGETIAQIAYHKAAVVAHNGVLITAETKPEALAEITRECQLKNARLMQFDLSGLKAHANSWEGQRFDWRDWHNIEIGLLGSYQIPNAVLALEAARALGERAITEEAIWAGLAKARWPGRMELLGKKPYVMLDGAKNPAGVRALRTALAPLEYERLILIFGVSDRKDAEAMIREIVPAADSVIVTRAAFRGVDPESLRSLMRPYGVPCTVVTPPDRALDAALAQAHTNDLICVTGSLFLVGEVRAHWKGRAHSDDNLH</sequence>
<dbReference type="InterPro" id="IPR018109">
    <property type="entry name" value="Folylpolyglutamate_synth_CS"/>
</dbReference>
<dbReference type="Gene3D" id="3.40.1190.10">
    <property type="entry name" value="Mur-like, catalytic domain"/>
    <property type="match status" value="1"/>
</dbReference>
<dbReference type="AlphaFoldDB" id="H5SU84"/>
<feature type="domain" description="Mur ligase C-terminal" evidence="12">
    <location>
        <begin position="286"/>
        <end position="403"/>
    </location>
</feature>
<dbReference type="InterPro" id="IPR036615">
    <property type="entry name" value="Mur_ligase_C_dom_sf"/>
</dbReference>
<keyword evidence="8" id="KW-0460">Magnesium</keyword>
<dbReference type="InterPro" id="IPR004101">
    <property type="entry name" value="Mur_ligase_C"/>
</dbReference>
<comment type="cofactor">
    <cofactor evidence="1">
        <name>Mg(2+)</name>
        <dbReference type="ChEBI" id="CHEBI:18420"/>
    </cofactor>
</comment>
<proteinExistence type="inferred from homology"/>
<dbReference type="SUPFAM" id="SSF53623">
    <property type="entry name" value="MurD-like peptide ligases, catalytic domain"/>
    <property type="match status" value="1"/>
</dbReference>
<dbReference type="FunFam" id="3.40.1190.10:FF:000011">
    <property type="entry name" value="Folylpolyglutamate synthase/dihydrofolate synthase"/>
    <property type="match status" value="1"/>
</dbReference>
<reference evidence="14" key="1">
    <citation type="journal article" date="2005" name="Environ. Microbiol.">
        <title>Genetic and functional properties of uncultivated thermophilic crenarchaeotes from a subsurface gold mine as revealed by analysis of genome fragments.</title>
        <authorList>
            <person name="Nunoura T."/>
            <person name="Hirayama H."/>
            <person name="Takami H."/>
            <person name="Oida H."/>
            <person name="Nishi S."/>
            <person name="Shimamura S."/>
            <person name="Suzuki Y."/>
            <person name="Inagaki F."/>
            <person name="Takai K."/>
            <person name="Nealson K.H."/>
            <person name="Horikoshi K."/>
        </authorList>
    </citation>
    <scope>NUCLEOTIDE SEQUENCE</scope>
</reference>